<dbReference type="PANTHER" id="PTHR36617">
    <property type="entry name" value="PROTEIN, PUTATIVE-RELATED"/>
    <property type="match status" value="1"/>
</dbReference>
<dbReference type="InterPro" id="IPR026960">
    <property type="entry name" value="RVT-Znf"/>
</dbReference>
<reference evidence="2" key="1">
    <citation type="submission" date="2018-02" db="EMBL/GenBank/DDBJ databases">
        <authorList>
            <person name="Cohen D.B."/>
            <person name="Kent A.D."/>
        </authorList>
    </citation>
    <scope>NUCLEOTIDE SEQUENCE</scope>
</reference>
<gene>
    <name evidence="2" type="ORF">FSB_LOCUS34956</name>
</gene>
<evidence type="ECO:0000259" key="1">
    <source>
        <dbReference type="Pfam" id="PF13966"/>
    </source>
</evidence>
<dbReference type="EMBL" id="OIVN01002869">
    <property type="protein sequence ID" value="SPD07074.1"/>
    <property type="molecule type" value="Genomic_DNA"/>
</dbReference>
<dbReference type="PANTHER" id="PTHR36617:SF15">
    <property type="entry name" value="REVERSE TRANSCRIPTASE ZINC-BINDING DOMAIN-CONTAINING PROTEIN"/>
    <property type="match status" value="1"/>
</dbReference>
<dbReference type="AlphaFoldDB" id="A0A2N9H683"/>
<organism evidence="2">
    <name type="scientific">Fagus sylvatica</name>
    <name type="common">Beechnut</name>
    <dbReference type="NCBI Taxonomy" id="28930"/>
    <lineage>
        <taxon>Eukaryota</taxon>
        <taxon>Viridiplantae</taxon>
        <taxon>Streptophyta</taxon>
        <taxon>Embryophyta</taxon>
        <taxon>Tracheophyta</taxon>
        <taxon>Spermatophyta</taxon>
        <taxon>Magnoliopsida</taxon>
        <taxon>eudicotyledons</taxon>
        <taxon>Gunneridae</taxon>
        <taxon>Pentapetalae</taxon>
        <taxon>rosids</taxon>
        <taxon>fabids</taxon>
        <taxon>Fagales</taxon>
        <taxon>Fagaceae</taxon>
        <taxon>Fagus</taxon>
    </lineage>
</organism>
<dbReference type="Pfam" id="PF13966">
    <property type="entry name" value="zf-RVT"/>
    <property type="match status" value="1"/>
</dbReference>
<accession>A0A2N9H683</accession>
<feature type="domain" description="Reverse transcriptase zinc-binding" evidence="1">
    <location>
        <begin position="128"/>
        <end position="165"/>
    </location>
</feature>
<proteinExistence type="predicted"/>
<sequence>MIRVVNGPHGVGLWKNIRSGWEKFERLIAFKVGSGAQAKFWLDTWCGDAPLKVNFPKLYGIACDKKAYVADHMQPHHDLSNWQVNFVRAHDWELDSFLAFFDVLYSTKVVGHGEDKICWNPDNQKEFEVPPRVAFFTWTASLGRILTADNLRSRNIILVNCCSCWQGKLGWHRNCVQWKNCALWRHPSLSHVVLMEGKETLGILRAKKGTFWT</sequence>
<evidence type="ECO:0000313" key="2">
    <source>
        <dbReference type="EMBL" id="SPD07074.1"/>
    </source>
</evidence>
<name>A0A2N9H683_FAGSY</name>
<protein>
    <recommendedName>
        <fullName evidence="1">Reverse transcriptase zinc-binding domain-containing protein</fullName>
    </recommendedName>
</protein>